<dbReference type="CDD" id="cd12087">
    <property type="entry name" value="TM_EGFR-like"/>
    <property type="match status" value="1"/>
</dbReference>
<gene>
    <name evidence="3" type="ORF">PLEPLA_LOCUS32284</name>
</gene>
<dbReference type="Proteomes" id="UP001153269">
    <property type="component" value="Unassembled WGS sequence"/>
</dbReference>
<reference evidence="3" key="1">
    <citation type="submission" date="2020-03" db="EMBL/GenBank/DDBJ databases">
        <authorList>
            <person name="Weist P."/>
        </authorList>
    </citation>
    <scope>NUCLEOTIDE SEQUENCE</scope>
</reference>
<keyword evidence="2" id="KW-0812">Transmembrane</keyword>
<keyword evidence="2" id="KW-0472">Membrane</keyword>
<evidence type="ECO:0000256" key="2">
    <source>
        <dbReference type="SAM" id="Phobius"/>
    </source>
</evidence>
<feature type="transmembrane region" description="Helical" evidence="2">
    <location>
        <begin position="26"/>
        <end position="48"/>
    </location>
</feature>
<comment type="caution">
    <text evidence="3">The sequence shown here is derived from an EMBL/GenBank/DDBJ whole genome shotgun (WGS) entry which is preliminary data.</text>
</comment>
<evidence type="ECO:0000313" key="3">
    <source>
        <dbReference type="EMBL" id="CAB1444568.1"/>
    </source>
</evidence>
<dbReference type="EMBL" id="CADEAL010003402">
    <property type="protein sequence ID" value="CAB1444568.1"/>
    <property type="molecule type" value="Genomic_DNA"/>
</dbReference>
<sequence length="113" mass="11999">MAAAPCLFMAVMKEQRLITPAPPTGAIVGGILGVLVFIAIVSSVVFFVRKRQDDAEGTSASDPDLKFMARDRLEVSLPKCPPLPVPSPRPPPPLPVSPPFLPLPVPSRPVPRG</sequence>
<name>A0A9N7YYG9_PLEPL</name>
<accession>A0A9N7YYG9</accession>
<proteinExistence type="predicted"/>
<keyword evidence="4" id="KW-1185">Reference proteome</keyword>
<dbReference type="AlphaFoldDB" id="A0A9N7YYG9"/>
<evidence type="ECO:0000313" key="4">
    <source>
        <dbReference type="Proteomes" id="UP001153269"/>
    </source>
</evidence>
<evidence type="ECO:0000256" key="1">
    <source>
        <dbReference type="SAM" id="MobiDB-lite"/>
    </source>
</evidence>
<keyword evidence="2" id="KW-1133">Transmembrane helix</keyword>
<protein>
    <submittedName>
        <fullName evidence="3">Uncharacterized protein</fullName>
    </submittedName>
</protein>
<feature type="region of interest" description="Disordered" evidence="1">
    <location>
        <begin position="79"/>
        <end position="113"/>
    </location>
</feature>
<organism evidence="3 4">
    <name type="scientific">Pleuronectes platessa</name>
    <name type="common">European plaice</name>
    <dbReference type="NCBI Taxonomy" id="8262"/>
    <lineage>
        <taxon>Eukaryota</taxon>
        <taxon>Metazoa</taxon>
        <taxon>Chordata</taxon>
        <taxon>Craniata</taxon>
        <taxon>Vertebrata</taxon>
        <taxon>Euteleostomi</taxon>
        <taxon>Actinopterygii</taxon>
        <taxon>Neopterygii</taxon>
        <taxon>Teleostei</taxon>
        <taxon>Neoteleostei</taxon>
        <taxon>Acanthomorphata</taxon>
        <taxon>Carangaria</taxon>
        <taxon>Pleuronectiformes</taxon>
        <taxon>Pleuronectoidei</taxon>
        <taxon>Pleuronectidae</taxon>
        <taxon>Pleuronectes</taxon>
    </lineage>
</organism>